<keyword evidence="3" id="KW-0378">Hydrolase</keyword>
<dbReference type="PANTHER" id="PTHR31672:SF10">
    <property type="entry name" value="F-BOX DOMAIN-CONTAINING PROTEIN"/>
    <property type="match status" value="1"/>
</dbReference>
<dbReference type="Pfam" id="PF02902">
    <property type="entry name" value="Peptidase_C48"/>
    <property type="match status" value="1"/>
</dbReference>
<evidence type="ECO:0000256" key="2">
    <source>
        <dbReference type="ARBA" id="ARBA00022670"/>
    </source>
</evidence>
<comment type="caution">
    <text evidence="5">The sequence shown here is derived from an EMBL/GenBank/DDBJ whole genome shotgun (WGS) entry which is preliminary data.</text>
</comment>
<comment type="similarity">
    <text evidence="1">Belongs to the peptidase C48 family.</text>
</comment>
<proteinExistence type="inferred from homology"/>
<reference evidence="5" key="1">
    <citation type="journal article" date="2019" name="Sci. Rep.">
        <title>Draft genome of Tanacetum cinerariifolium, the natural source of mosquito coil.</title>
        <authorList>
            <person name="Yamashiro T."/>
            <person name="Shiraishi A."/>
            <person name="Satake H."/>
            <person name="Nakayama K."/>
        </authorList>
    </citation>
    <scope>NUCLEOTIDE SEQUENCE</scope>
</reference>
<evidence type="ECO:0000256" key="1">
    <source>
        <dbReference type="ARBA" id="ARBA00005234"/>
    </source>
</evidence>
<evidence type="ECO:0000256" key="3">
    <source>
        <dbReference type="ARBA" id="ARBA00022801"/>
    </source>
</evidence>
<evidence type="ECO:0000313" key="5">
    <source>
        <dbReference type="EMBL" id="GEU57918.1"/>
    </source>
</evidence>
<feature type="domain" description="Ubiquitin-like protease family profile" evidence="4">
    <location>
        <begin position="243"/>
        <end position="438"/>
    </location>
</feature>
<dbReference type="PANTHER" id="PTHR31672">
    <property type="entry name" value="BNACNNG10540D PROTEIN"/>
    <property type="match status" value="1"/>
</dbReference>
<dbReference type="EMBL" id="BKCJ010003913">
    <property type="protein sequence ID" value="GEU57918.1"/>
    <property type="molecule type" value="Genomic_DNA"/>
</dbReference>
<dbReference type="AlphaFoldDB" id="A0A6L2L848"/>
<dbReference type="Gene3D" id="3.40.395.10">
    <property type="entry name" value="Adenoviral Proteinase, Chain A"/>
    <property type="match status" value="1"/>
</dbReference>
<dbReference type="InterPro" id="IPR003653">
    <property type="entry name" value="Peptidase_C48_C"/>
</dbReference>
<evidence type="ECO:0000259" key="4">
    <source>
        <dbReference type="PROSITE" id="PS50600"/>
    </source>
</evidence>
<keyword evidence="2" id="KW-0645">Protease</keyword>
<organism evidence="5">
    <name type="scientific">Tanacetum cinerariifolium</name>
    <name type="common">Dalmatian daisy</name>
    <name type="synonym">Chrysanthemum cinerariifolium</name>
    <dbReference type="NCBI Taxonomy" id="118510"/>
    <lineage>
        <taxon>Eukaryota</taxon>
        <taxon>Viridiplantae</taxon>
        <taxon>Streptophyta</taxon>
        <taxon>Embryophyta</taxon>
        <taxon>Tracheophyta</taxon>
        <taxon>Spermatophyta</taxon>
        <taxon>Magnoliopsida</taxon>
        <taxon>eudicotyledons</taxon>
        <taxon>Gunneridae</taxon>
        <taxon>Pentapetalae</taxon>
        <taxon>asterids</taxon>
        <taxon>campanulids</taxon>
        <taxon>Asterales</taxon>
        <taxon>Asteraceae</taxon>
        <taxon>Asteroideae</taxon>
        <taxon>Anthemideae</taxon>
        <taxon>Anthemidinae</taxon>
        <taxon>Tanacetum</taxon>
    </lineage>
</organism>
<gene>
    <name evidence="5" type="ORF">Tci_029896</name>
</gene>
<dbReference type="SUPFAM" id="SSF54001">
    <property type="entry name" value="Cysteine proteinases"/>
    <property type="match status" value="1"/>
</dbReference>
<dbReference type="PROSITE" id="PS50600">
    <property type="entry name" value="ULP_PROTEASE"/>
    <property type="match status" value="1"/>
</dbReference>
<sequence>MRYPRIVAWTSNKKFYRPMLCDFLHGHVHAKRLIPDEVEAGSGWQLSSRAYFDGFEQKSGLDQMMKQSQNIFEKIKKYMEELNVDTRTNREPIIADQHYGISDLFGFQSIQGGPSSFQTPTNNSIFNTGTPTNWQTSIPSHPVVLIGKARCQRIRQLQTGNPLSRRILVMLAYVTRIYWSGQRGYNVLAYISRVHIRHCLLLRNYLRNGLVELRKTPKNDNLSPLNLGNAFAHDNVGGDDVLITGVHDTVPHLCMPRSHSVVNPSNEGWLSGDQMNSWIEILIRSRAQDANWTVTKSGTACVHPENNRFLIQINPIIIRMLDGLTRPYPSWKNVNWVYMPINVGRNHWVIGVVNLPHSIFYVFDFMESQRTRLLFEAQIKAWTPVINGILQMRGYFDGSERPYHNFILSYNQGWGFSVPQQTNFKDREVITCWLIAKLRAGHVSVVPRESKSYWENIRYEMGELFYKCRCENTWHMDSNLNIFSLTLVASCEGVWCFAFGENSILLLWNPSIKKLVGISVSSYTYQPESPKMIFGFGICPVTLEPTILKINYPLYTDGPWYVSVSTLSSRTWYKLDYDCLPRQSIRIKWAGQAVIDGKILGIGSERFYNGDGISNKIYLIVSFDLVTHQFHVQDMPEQVRVREFSPPYYISQLGDSVIISGSFDFGNFRFIYAWALEVEGGFLSSCSLLFTVPHPGGHYLKLLGFGKDNQPNVEATIVQQWYRSLQVFHPTIQYFQNIGVEAKRDLFFIGSFKESLILLTEPNNELIY</sequence>
<name>A0A6L2L848_TANCI</name>
<dbReference type="InterPro" id="IPR050796">
    <property type="entry name" value="SCF_F-box_component"/>
</dbReference>
<protein>
    <recommendedName>
        <fullName evidence="4">Ubiquitin-like protease family profile domain-containing protein</fullName>
    </recommendedName>
</protein>
<dbReference type="GO" id="GO:0006508">
    <property type="term" value="P:proteolysis"/>
    <property type="evidence" value="ECO:0007669"/>
    <property type="project" value="UniProtKB-KW"/>
</dbReference>
<dbReference type="InterPro" id="IPR038765">
    <property type="entry name" value="Papain-like_cys_pep_sf"/>
</dbReference>
<accession>A0A6L2L848</accession>
<dbReference type="GO" id="GO:0008234">
    <property type="term" value="F:cysteine-type peptidase activity"/>
    <property type="evidence" value="ECO:0007669"/>
    <property type="project" value="InterPro"/>
</dbReference>